<dbReference type="SMR" id="C6ZRT1"/>
<dbReference type="SUPFAM" id="SSF56112">
    <property type="entry name" value="Protein kinase-like (PK-like)"/>
    <property type="match status" value="1"/>
</dbReference>
<reference evidence="7" key="4">
    <citation type="submission" date="2018-07" db="EMBL/GenBank/DDBJ databases">
        <title>WGS assembly of Glycine max.</title>
        <authorList>
            <person name="Schmutz J."/>
            <person name="Cannon S."/>
            <person name="Schlueter J."/>
            <person name="Ma J."/>
            <person name="Mitros T."/>
            <person name="Nelson W."/>
            <person name="Hyten D."/>
            <person name="Song Q."/>
            <person name="Thelen J."/>
            <person name="Cheng J."/>
            <person name="Xu D."/>
            <person name="Hellsten U."/>
            <person name="May G."/>
            <person name="Yu Y."/>
            <person name="Sakurai T."/>
            <person name="Umezawa T."/>
            <person name="Bhattacharyya M."/>
            <person name="Sandhu D."/>
            <person name="Valliyodan B."/>
            <person name="Lindquist E."/>
            <person name="Peto M."/>
            <person name="Grant D."/>
            <person name="Shu S."/>
            <person name="Goodstein D."/>
            <person name="Barry K."/>
            <person name="Futrell-Griggs M."/>
            <person name="Abernathy B."/>
            <person name="Du J."/>
            <person name="Tian Z."/>
            <person name="Zhu L."/>
            <person name="Gill N."/>
            <person name="Joshi T."/>
            <person name="Libault M."/>
            <person name="Sethuraman A."/>
            <person name="Zhang X."/>
            <person name="Shinozaki K."/>
            <person name="Nguyen H."/>
            <person name="Wing R."/>
            <person name="Cregan P."/>
            <person name="Specht J."/>
            <person name="Grimwood J."/>
            <person name="Rokhsar D."/>
            <person name="Stacey G."/>
            <person name="Shoemaker R."/>
            <person name="Jackson S."/>
        </authorList>
    </citation>
    <scope>NUCLEOTIDE SEQUENCE</scope>
    <source>
        <tissue evidence="7">Callus</tissue>
    </source>
</reference>
<evidence type="ECO:0000313" key="8">
    <source>
        <dbReference type="EnsemblPlants" id="KRH60141"/>
    </source>
</evidence>
<sequence>MSSQKGRHEHEEEMGTSESTGKVVVVAVKASRDISRTALVWALTHVVQPGDCIKLLVLIPTLSSNKRVWGLSRFTTDCASSHWRSSLGTISDQKEVITNSCSQLVLQLHDFYDPEKIKIRVKILSGSLCGAVSAEAKRVQSSWVILDKKLKHEKKYCMEQLHCNIVIMKRSRPKILRLNLNSSSKMELNMACPLTLTKNFKDNSEHADIIRGPAVTPASSPEQGSPLLTATDIGTSSISSSDPATSPFFRSDNNERQKRGFTFVHEGLTNLEDIESDSESEKLSMSSKSSYFQPWIANVICMDGDFSRHENNMQRSSDKTLATAYEALLQKFSKLDQDPILGMLNCKLDVNLSKSVREAISLAKTSAPGPPPLCSICQHKAPVFGNPPRWFTFSELQLATGGFSQANFLAEGGFGSVHRGVLPDGQVIAVKQYKLASTQGDKEFCSEVEVLSCAQHRNVVMLIGFCVDDGRRLLVYEYICNGSLDSHLYRRKQNVLEWSARQKIAVGAARGLRYLHEECRVGCIVHRDMRPNNILLTHDFEALVGDFGLARWQPDGDMGVETRVIGTFGYLAPEYAQSGQITEKADVYSFGIVLLELVTGRKAVDINRPKGQQCLSEWARPLLEKQAIYKLVDPSLRNCYVDQEVYRMLQCSSLCIGRDPHLRPRMSQVLRMLEDRIVITIEISRKKTHKNYIKVINDSE</sequence>
<dbReference type="AlphaFoldDB" id="C6ZRT1"/>
<dbReference type="Gene3D" id="1.10.510.10">
    <property type="entry name" value="Transferase(Phosphotransferase) domain 1"/>
    <property type="match status" value="1"/>
</dbReference>
<proteinExistence type="evidence at transcript level"/>
<protein>
    <submittedName>
        <fullName evidence="6">Protein kinase family protein</fullName>
    </submittedName>
</protein>
<reference evidence="6" key="1">
    <citation type="submission" date="2008-08" db="EMBL/GenBank/DDBJ databases">
        <authorList>
            <person name="Li W."/>
            <person name="Han Y."/>
            <person name="Chang W."/>
            <person name="Bao S."/>
            <person name="Zhao X."/>
        </authorList>
    </citation>
    <scope>NUCLEOTIDE SEQUENCE</scope>
</reference>
<dbReference type="PROSITE" id="PS00109">
    <property type="entry name" value="PROTEIN_KINASE_TYR"/>
    <property type="match status" value="1"/>
</dbReference>
<dbReference type="Gene3D" id="3.30.200.20">
    <property type="entry name" value="Phosphorylase Kinase, domain 1"/>
    <property type="match status" value="1"/>
</dbReference>
<organism evidence="6">
    <name type="scientific">Glycine max</name>
    <name type="common">Soybean</name>
    <name type="synonym">Glycine hispida</name>
    <dbReference type="NCBI Taxonomy" id="3847"/>
    <lineage>
        <taxon>Eukaryota</taxon>
        <taxon>Viridiplantae</taxon>
        <taxon>Streptophyta</taxon>
        <taxon>Embryophyta</taxon>
        <taxon>Tracheophyta</taxon>
        <taxon>Spermatophyta</taxon>
        <taxon>Magnoliopsida</taxon>
        <taxon>eudicotyledons</taxon>
        <taxon>Gunneridae</taxon>
        <taxon>Pentapetalae</taxon>
        <taxon>rosids</taxon>
        <taxon>fabids</taxon>
        <taxon>Fabales</taxon>
        <taxon>Fabaceae</taxon>
        <taxon>Papilionoideae</taxon>
        <taxon>50 kb inversion clade</taxon>
        <taxon>NPAAA clade</taxon>
        <taxon>indigoferoid/millettioid clade</taxon>
        <taxon>Phaseoleae</taxon>
        <taxon>Glycine</taxon>
        <taxon>Glycine subgen. Soja</taxon>
    </lineage>
</organism>
<dbReference type="FunFam" id="1.10.510.10:FF:000298">
    <property type="entry name" value="Adenine nucleotide alpha hydrolase-like domain kinase"/>
    <property type="match status" value="1"/>
</dbReference>
<dbReference type="GO" id="GO:0004674">
    <property type="term" value="F:protein serine/threonine kinase activity"/>
    <property type="evidence" value="ECO:0007669"/>
    <property type="project" value="UniProtKB-KW"/>
</dbReference>
<dbReference type="OMA" id="NCYLEQE"/>
<name>C6ZRT1_SOYBN</name>
<dbReference type="InterPro" id="IPR000719">
    <property type="entry name" value="Prot_kinase_dom"/>
</dbReference>
<dbReference type="FunFam" id="3.30.200.20:FF:000162">
    <property type="entry name" value="Adenine nucleotide alpha hydrolase-like domain kinase"/>
    <property type="match status" value="1"/>
</dbReference>
<dbReference type="GO" id="GO:0007165">
    <property type="term" value="P:signal transduction"/>
    <property type="evidence" value="ECO:0000318"/>
    <property type="project" value="GO_Central"/>
</dbReference>
<reference evidence="8" key="3">
    <citation type="submission" date="2018-02" db="UniProtKB">
        <authorList>
            <consortium name="EnsemblPlants"/>
        </authorList>
    </citation>
    <scope>IDENTIFICATION</scope>
    <source>
        <strain evidence="8">Williams 82</strain>
    </source>
</reference>
<evidence type="ECO:0000259" key="5">
    <source>
        <dbReference type="PROSITE" id="PS50011"/>
    </source>
</evidence>
<keyword evidence="2" id="KW-0547">Nucleotide-binding</keyword>
<dbReference type="InterPro" id="IPR008266">
    <property type="entry name" value="Tyr_kinase_AS"/>
</dbReference>
<keyword evidence="6" id="KW-0418">Kinase</keyword>
<evidence type="ECO:0000256" key="4">
    <source>
        <dbReference type="SAM" id="MobiDB-lite"/>
    </source>
</evidence>
<dbReference type="OrthoDB" id="1857192at2759"/>
<evidence type="ECO:0000256" key="2">
    <source>
        <dbReference type="ARBA" id="ARBA00022741"/>
    </source>
</evidence>
<evidence type="ECO:0000256" key="1">
    <source>
        <dbReference type="ARBA" id="ARBA00022527"/>
    </source>
</evidence>
<evidence type="ECO:0000313" key="7">
    <source>
        <dbReference type="EMBL" id="KRH60141.1"/>
    </source>
</evidence>
<dbReference type="GO" id="GO:0005886">
    <property type="term" value="C:plasma membrane"/>
    <property type="evidence" value="ECO:0000318"/>
    <property type="project" value="GO_Central"/>
</dbReference>
<dbReference type="GO" id="GO:0005524">
    <property type="term" value="F:ATP binding"/>
    <property type="evidence" value="ECO:0007669"/>
    <property type="project" value="UniProtKB-KW"/>
</dbReference>
<dbReference type="CDD" id="cd14066">
    <property type="entry name" value="STKc_IRAK"/>
    <property type="match status" value="1"/>
</dbReference>
<accession>C6ZRT1</accession>
<evidence type="ECO:0000313" key="6">
    <source>
        <dbReference type="EMBL" id="ACM89525.1"/>
    </source>
</evidence>
<keyword evidence="3" id="KW-0067">ATP-binding</keyword>
<feature type="domain" description="Protein kinase" evidence="5">
    <location>
        <begin position="403"/>
        <end position="677"/>
    </location>
</feature>
<dbReference type="PANTHER" id="PTHR47989">
    <property type="entry name" value="OS01G0750732 PROTEIN"/>
    <property type="match status" value="1"/>
</dbReference>
<dbReference type="Proteomes" id="UP000008827">
    <property type="component" value="Chromosome 5"/>
</dbReference>
<dbReference type="PROSITE" id="PS50011">
    <property type="entry name" value="PROTEIN_KINASE_DOM"/>
    <property type="match status" value="1"/>
</dbReference>
<dbReference type="InterPro" id="IPR011009">
    <property type="entry name" value="Kinase-like_dom_sf"/>
</dbReference>
<dbReference type="EMBL" id="CM000838">
    <property type="protein sequence ID" value="KRH60141.1"/>
    <property type="molecule type" value="Genomic_DNA"/>
</dbReference>
<keyword evidence="9" id="KW-1185">Reference proteome</keyword>
<dbReference type="EMBL" id="FJ014772">
    <property type="protein sequence ID" value="ACM89525.1"/>
    <property type="molecule type" value="mRNA"/>
</dbReference>
<evidence type="ECO:0000256" key="3">
    <source>
        <dbReference type="ARBA" id="ARBA00022840"/>
    </source>
</evidence>
<keyword evidence="1" id="KW-0723">Serine/threonine-protein kinase</keyword>
<reference evidence="7 8" key="2">
    <citation type="journal article" date="2010" name="Nature">
        <title>Genome sequence of the palaeopolyploid soybean.</title>
        <authorList>
            <person name="Schmutz J."/>
            <person name="Cannon S.B."/>
            <person name="Schlueter J."/>
            <person name="Ma J."/>
            <person name="Mitros T."/>
            <person name="Nelson W."/>
            <person name="Hyten D.L."/>
            <person name="Song Q."/>
            <person name="Thelen J.J."/>
            <person name="Cheng J."/>
            <person name="Xu D."/>
            <person name="Hellsten U."/>
            <person name="May G.D."/>
            <person name="Yu Y."/>
            <person name="Sakurai T."/>
            <person name="Umezawa T."/>
            <person name="Bhattacharyya M.K."/>
            <person name="Sandhu D."/>
            <person name="Valliyodan B."/>
            <person name="Lindquist E."/>
            <person name="Peto M."/>
            <person name="Grant D."/>
            <person name="Shu S."/>
            <person name="Goodstein D."/>
            <person name="Barry K."/>
            <person name="Futrell-Griggs M."/>
            <person name="Abernathy B."/>
            <person name="Du J."/>
            <person name="Tian Z."/>
            <person name="Zhu L."/>
            <person name="Gill N."/>
            <person name="Joshi T."/>
            <person name="Libault M."/>
            <person name="Sethuraman A."/>
            <person name="Zhang X.-C."/>
            <person name="Shinozaki K."/>
            <person name="Nguyen H.T."/>
            <person name="Wing R.A."/>
            <person name="Cregan P."/>
            <person name="Specht J."/>
            <person name="Grimwood J."/>
            <person name="Rokhsar D."/>
            <person name="Stacey G."/>
            <person name="Shoemaker R.C."/>
            <person name="Jackson S.A."/>
        </authorList>
    </citation>
    <scope>NUCLEOTIDE SEQUENCE [LARGE SCALE GENOMIC DNA]</scope>
    <source>
        <strain evidence="8">cv. Williams 82</strain>
        <tissue evidence="7">Callus</tissue>
    </source>
</reference>
<keyword evidence="6" id="KW-0808">Transferase</keyword>
<dbReference type="InterPro" id="IPR001245">
    <property type="entry name" value="Ser-Thr/Tyr_kinase_cat_dom"/>
</dbReference>
<dbReference type="PANTHER" id="PTHR47989:SF8">
    <property type="entry name" value="INACTIVE PROTEIN KINASE SELMODRAFT_444075-LIKE"/>
    <property type="match status" value="1"/>
</dbReference>
<dbReference type="ExpressionAtlas" id="C6ZRT1">
    <property type="expression patterns" value="baseline and differential"/>
</dbReference>
<dbReference type="GO" id="GO:0004672">
    <property type="term" value="F:protein kinase activity"/>
    <property type="evidence" value="ECO:0000318"/>
    <property type="project" value="GO_Central"/>
</dbReference>
<dbReference type="EnsemblPlants" id="KRH60141">
    <property type="protein sequence ID" value="KRH60141"/>
    <property type="gene ID" value="GLYMA_05G222700"/>
</dbReference>
<dbReference type="Gramene" id="KRH60141">
    <property type="protein sequence ID" value="KRH60141"/>
    <property type="gene ID" value="GLYMA_05G222700"/>
</dbReference>
<feature type="region of interest" description="Disordered" evidence="4">
    <location>
        <begin position="213"/>
        <end position="252"/>
    </location>
</feature>
<gene>
    <name evidence="8" type="primary">LOC100305413</name>
    <name evidence="7" type="ORF">GLYMA_05G222700</name>
</gene>
<feature type="compositionally biased region" description="Low complexity" evidence="4">
    <location>
        <begin position="229"/>
        <end position="247"/>
    </location>
</feature>
<feature type="compositionally biased region" description="Polar residues" evidence="4">
    <location>
        <begin position="217"/>
        <end position="228"/>
    </location>
</feature>
<evidence type="ECO:0000313" key="9">
    <source>
        <dbReference type="Proteomes" id="UP000008827"/>
    </source>
</evidence>
<dbReference type="Pfam" id="PF07714">
    <property type="entry name" value="PK_Tyr_Ser-Thr"/>
    <property type="match status" value="1"/>
</dbReference>